<protein>
    <submittedName>
        <fullName evidence="2">Uncharacterized protein</fullName>
    </submittedName>
</protein>
<dbReference type="EnsemblPlants" id="Zm00001eb134540_T001">
    <property type="protein sequence ID" value="Zm00001eb134540_P001"/>
    <property type="gene ID" value="Zm00001eb134540"/>
</dbReference>
<proteinExistence type="predicted"/>
<sequence>MLRAQHMLTTLVDEVRPLEKPEETPKNTSAGCSTPSYPAKNVDAERSACSAPAPPTSTAELLPGATSRQTSAPSGWLHRAEVLPHAPTP</sequence>
<gene>
    <name evidence="2" type="primary">LOC118476683</name>
</gene>
<dbReference type="Gramene" id="Zm00001eb134540_T001">
    <property type="protein sequence ID" value="Zm00001eb134540_P001"/>
    <property type="gene ID" value="Zm00001eb134540"/>
</dbReference>
<feature type="region of interest" description="Disordered" evidence="1">
    <location>
        <begin position="1"/>
        <end position="89"/>
    </location>
</feature>
<keyword evidence="3" id="KW-1185">Reference proteome</keyword>
<dbReference type="AlphaFoldDB" id="A0A804N4K6"/>
<dbReference type="RefSeq" id="NP_001386000.1">
    <property type="nucleotide sequence ID" value="NM_001399071.1"/>
</dbReference>
<evidence type="ECO:0000313" key="3">
    <source>
        <dbReference type="Proteomes" id="UP000007305"/>
    </source>
</evidence>
<organism evidence="2 3">
    <name type="scientific">Zea mays</name>
    <name type="common">Maize</name>
    <dbReference type="NCBI Taxonomy" id="4577"/>
    <lineage>
        <taxon>Eukaryota</taxon>
        <taxon>Viridiplantae</taxon>
        <taxon>Streptophyta</taxon>
        <taxon>Embryophyta</taxon>
        <taxon>Tracheophyta</taxon>
        <taxon>Spermatophyta</taxon>
        <taxon>Magnoliopsida</taxon>
        <taxon>Liliopsida</taxon>
        <taxon>Poales</taxon>
        <taxon>Poaceae</taxon>
        <taxon>PACMAD clade</taxon>
        <taxon>Panicoideae</taxon>
        <taxon>Andropogonodae</taxon>
        <taxon>Andropogoneae</taxon>
        <taxon>Tripsacinae</taxon>
        <taxon>Zea</taxon>
    </lineage>
</organism>
<feature type="compositionally biased region" description="Polar residues" evidence="1">
    <location>
        <begin position="26"/>
        <end position="36"/>
    </location>
</feature>
<evidence type="ECO:0000313" key="2">
    <source>
        <dbReference type="EnsemblPlants" id="Zm00001eb134540_P001"/>
    </source>
</evidence>
<reference evidence="2" key="3">
    <citation type="submission" date="2021-05" db="UniProtKB">
        <authorList>
            <consortium name="EnsemblPlants"/>
        </authorList>
    </citation>
    <scope>IDENTIFICATION</scope>
    <source>
        <strain evidence="2">cv. B73</strain>
    </source>
</reference>
<accession>A0A804N4K6</accession>
<dbReference type="GeneID" id="118476683"/>
<evidence type="ECO:0000256" key="1">
    <source>
        <dbReference type="SAM" id="MobiDB-lite"/>
    </source>
</evidence>
<reference evidence="3" key="1">
    <citation type="submission" date="2015-12" db="EMBL/GenBank/DDBJ databases">
        <title>Update maize B73 reference genome by single molecule sequencing technologies.</title>
        <authorList>
            <consortium name="Maize Genome Sequencing Project"/>
            <person name="Ware D."/>
        </authorList>
    </citation>
    <scope>NUCLEOTIDE SEQUENCE [LARGE SCALE GENOMIC DNA]</scope>
    <source>
        <strain evidence="3">cv. B73</strain>
    </source>
</reference>
<dbReference type="InParanoid" id="A0A804N4K6"/>
<name>A0A804N4K6_MAIZE</name>
<dbReference type="Proteomes" id="UP000007305">
    <property type="component" value="Chromosome 3"/>
</dbReference>
<reference evidence="2" key="2">
    <citation type="submission" date="2019-07" db="EMBL/GenBank/DDBJ databases">
        <authorList>
            <person name="Seetharam A."/>
            <person name="Woodhouse M."/>
            <person name="Cannon E."/>
        </authorList>
    </citation>
    <scope>NUCLEOTIDE SEQUENCE [LARGE SCALE GENOMIC DNA]</scope>
    <source>
        <strain evidence="2">cv. B73</strain>
    </source>
</reference>
<feature type="compositionally biased region" description="Low complexity" evidence="1">
    <location>
        <begin position="47"/>
        <end position="59"/>
    </location>
</feature>
<feature type="compositionally biased region" description="Basic and acidic residues" evidence="1">
    <location>
        <begin position="13"/>
        <end position="25"/>
    </location>
</feature>